<name>A0ACC0QPI1_9HYPO</name>
<gene>
    <name evidence="1" type="ORF">NCS57_01038600</name>
</gene>
<evidence type="ECO:0000313" key="1">
    <source>
        <dbReference type="EMBL" id="KAI8660608.1"/>
    </source>
</evidence>
<organism evidence="1 2">
    <name type="scientific">Fusarium keratoplasticum</name>
    <dbReference type="NCBI Taxonomy" id="1328300"/>
    <lineage>
        <taxon>Eukaryota</taxon>
        <taxon>Fungi</taxon>
        <taxon>Dikarya</taxon>
        <taxon>Ascomycota</taxon>
        <taxon>Pezizomycotina</taxon>
        <taxon>Sordariomycetes</taxon>
        <taxon>Hypocreomycetidae</taxon>
        <taxon>Hypocreales</taxon>
        <taxon>Nectriaceae</taxon>
        <taxon>Fusarium</taxon>
        <taxon>Fusarium solani species complex</taxon>
    </lineage>
</organism>
<reference evidence="1" key="1">
    <citation type="submission" date="2022-06" db="EMBL/GenBank/DDBJ databases">
        <title>Fusarium solani species complex genomes reveal bases of compartmentalisation and animal pathogenesis.</title>
        <authorList>
            <person name="Tsai I.J."/>
        </authorList>
    </citation>
    <scope>NUCLEOTIDE SEQUENCE</scope>
    <source>
        <strain evidence="1">Fu6.1</strain>
    </source>
</reference>
<dbReference type="Proteomes" id="UP001065298">
    <property type="component" value="Chromosome 8"/>
</dbReference>
<protein>
    <submittedName>
        <fullName evidence="1">Ubiquitinyl hydrolase 1</fullName>
    </submittedName>
</protein>
<dbReference type="EMBL" id="CM046510">
    <property type="protein sequence ID" value="KAI8660608.1"/>
    <property type="molecule type" value="Genomic_DNA"/>
</dbReference>
<keyword evidence="1" id="KW-0378">Hydrolase</keyword>
<sequence length="2628" mass="294951">MDPSTISPDLPDRAASAEASSTRPNPFDDGDISSRKRRRTSLSGSPTNSLDTVNPLHDSSSSTTLDTDPVVPSRDSAVEARPEPVAPKTPEPGTSMREPPTEPPSSMVTINLRNAPQSDSSSSSPPSPSPAAQPPATDAVTDVATDDVKASVEDSEVDMVPVPAQSTDTSKSASSHSTSPPIEIITVPSDDDMASDHMSVGVSIVEDDPILIDPIHDFPFHDPEETTESTVERLANYLSTQSPIDEGVVDKVQQWLERYLRYIRDVDQQSAIDSCRQNLGFWVTFPEIFHAMACRKPSMLKAHGLRGVTLAFFAGFAKLTAWFIESDIRALQEFSATQTDQKQRPPTLLSPLYLDRLHMMTGAPFYDEQTGNADLSSPSLEDVSYVIKEFQESQGGSLSCLLQLVRCLVDHISNFPRWTDELSSICLVAADIMTDASFASGSPGLPPMAKQRLEVGHALYDLVSDTLVRMVEKQPTQLNADKVSTSVRALTNMIKSSLQGEHEAATQLLIEHRQAHPQLPVNYTIEAIAWERRLGLLNKLIRSSQMQLRVVGVTQMCGDLVSCWRRHCDSGDDGSILHLNHLAEYLLQTGLIEYILGSNCHPEITLEGANIVGFLVVTKMYREEHINMIWQGITSGQDPRTADALTRMVTNITNLFDYAGLLFFCDKFQALPMDGFTPSIRMLWETVIRHMVTRSQVDRPGLSFHPYNLCLRLLRESSVCTSGSQVAYPDMQHAAMQKFKELLAYGPDSEGRQQLYQSCIQDIADQSATTLGSLWCLSMAIRSAVVMELRVLTEKHDLTRLIVTELEHAIKVGRAAGVQTVLWGAINQPRRDFITNIIQVEPQTITKELGIKLWDMLVGPRSLSLEDRRAGWGILNNLNRKLNLANPFLQTCLSQYLPTLPSEYFCDGMLEFLRAEILPRLNEKADLALDDHDMVAESGIEQLWRLILETEDGSLVDRSVRTLAIDIYVESRHMATSPLQRTRLIHMALVNRCLQQLKDAAQKIKSSNDGATSGEDEPMSTVATDEQIQQQERIFIRSLRLLRHILEAHQSKPLLSAPDLRTLIPQTPYEVQGDSAELKYQSFDGDEQTDIKPLAIGKLNTAASLLASLRQETGFENYRVYYRGRPFLPNEHEICKSLEDLRVQEGLMLVKREEAGPAPSGRVKPGASPLEVEISAHFDEMFEYLSMEESLAQEIYHFLVKLPTDGHLLKSIDGNTTSYQQIFPPGQPYKSLYAVHTLLEYIEAAFHGRIDNEDPKDDPTDPGQSSAYTKALKTGISFATQAISDKNVFDQASVSLRLKLTGTLIHAFRRLLDNMLRSTGTLAGSSMVTELYTPGRPASTDIVIVPEPARLVEILTCAIDSPGDASPVIAGTLALTLRLSIINGAFWAKLNTNPDFVALLHRALLTDPRPGVRSLVVKLIEELVSMTGHTQPLDRSNESSSNNPDDIFVALVSYFWGVVSDLVLQIAGYPDQCEDFFRLTYILLMRLKARSPGVLDLPRLASQVSQLLLAHTSTEVIGSSAGEDSFAKGLATVLHICLQLDPSVAQSPQLPADLPLSLFWKQLYPPKRSLSEQPIPRVVLHSETRAKLCDILFHLVKHDPEKTKGLLESLESLVPFYDDDDDGMSCAISTSHPLTSKPDEPYLYELPYQFERLRALRAPCGYAGLLNLSNTCYLNSILAQLFMNTGFRQFILNSKLHDPANGQELMFYTQKLFGFMQESYRRFVDPSNLVSSIKTYDDTLIDIHSQMDVDEFYNLLFDRWEGQFHSHEEKRKLKSFYGGQLVQQVKSKECEHISERLEPFSAIQCDIKGKNTLEDSLQAYVDGEIMEGDNKYKCSTCDKHVDAVKRACLKDIPDNVIFHLKRFDFNLRTLQRSKINDYFSFPARVNLRPYTIEHLSNPENDIEEDIFELVGVLVHSGTAESGHYYSYIRERPSASGRQTWVEFNDDMVTAWDPSHMESSTFGGPDHRPYDTNGIIYDKTYSAYMLFYQRASSLRAEQERMMSLGIPGPLRVNVADDLKDHIMSENTVILRRHCIYDPSNLRLVQMLFQQTRQLCGSCREVDTSQNIGEFLIDRAQEHGLQDLAMHTLLSHLDQVVTRAKDMPDFLSFSKLISDAITSCHHCAFAFYSYFDQRHDALRALLQRNPEMAVRNFVSKMFTVAIHKIARGLPHVYDPPVPNSPISDPDGDENITEGAVAHRSVIDGVMLLFNHLWNFFHINLRSWDDYFGAILGFAKLGSREVGYVLAANYLARLLRIISADPAQALTGNYQRMLQTVLRRINNAKPPSYLSVIMLVDYLLQQLEPELGTDVIVEDAAERLERMERPFSWTSEEVQLVHTSLDDTHGSHFVEKLLGIDQATRPTDDIIRFLTGIGSTMDGKILATLKRCIRGETSTQAMDPFLRAAGAYIESTEQLDFATKMIQHVYTQAKSLQNTEGVYFVRFFETALSLERSEGEFARTIRSLSLRLVPNWTPHLLAYQESTVRAATENFLDRELFQALQSDSIAERDPEDREEIKLTVRQLGLTCLGHLEEHHVRRRAHLGRDIAGSFSRVIESCAKSIESDPEKQDDVDTEFMALQREVLDPLRRLIVDDMEEDGSDWEGSCGSSDQIDDLVEMNITGLNEMNDVELA</sequence>
<evidence type="ECO:0000313" key="2">
    <source>
        <dbReference type="Proteomes" id="UP001065298"/>
    </source>
</evidence>
<proteinExistence type="predicted"/>
<comment type="caution">
    <text evidence="1">The sequence shown here is derived from an EMBL/GenBank/DDBJ whole genome shotgun (WGS) entry which is preliminary data.</text>
</comment>
<keyword evidence="2" id="KW-1185">Reference proteome</keyword>
<accession>A0ACC0QPI1</accession>